<evidence type="ECO:0000256" key="3">
    <source>
        <dbReference type="ARBA" id="ARBA00023134"/>
    </source>
</evidence>
<evidence type="ECO:0000256" key="4">
    <source>
        <dbReference type="ARBA" id="ARBA00023242"/>
    </source>
</evidence>
<accession>A0A8E2DU45</accession>
<evidence type="ECO:0000256" key="2">
    <source>
        <dbReference type="ARBA" id="ARBA00022741"/>
    </source>
</evidence>
<keyword evidence="3" id="KW-0342">GTP-binding</keyword>
<feature type="compositionally biased region" description="Basic and acidic residues" evidence="5">
    <location>
        <begin position="66"/>
        <end position="95"/>
    </location>
</feature>
<reference evidence="8 9" key="1">
    <citation type="submission" date="2016-07" db="EMBL/GenBank/DDBJ databases">
        <title>Draft genome of the white-rot fungus Obba rivulosa 3A-2.</title>
        <authorList>
            <consortium name="DOE Joint Genome Institute"/>
            <person name="Miettinen O."/>
            <person name="Riley R."/>
            <person name="Acob R."/>
            <person name="Barry K."/>
            <person name="Cullen D."/>
            <person name="De Vries R."/>
            <person name="Hainaut M."/>
            <person name="Hatakka A."/>
            <person name="Henrissat B."/>
            <person name="Hilden K."/>
            <person name="Kuo R."/>
            <person name="Labutti K."/>
            <person name="Lipzen A."/>
            <person name="Makela M.R."/>
            <person name="Sandor L."/>
            <person name="Spatafora J.W."/>
            <person name="Grigoriev I.V."/>
            <person name="Hibbett D.S."/>
        </authorList>
    </citation>
    <scope>NUCLEOTIDE SEQUENCE [LARGE SCALE GENOMIC DNA]</scope>
    <source>
        <strain evidence="8 9">3A-2</strain>
    </source>
</reference>
<proteinExistence type="predicted"/>
<dbReference type="InterPro" id="IPR014813">
    <property type="entry name" value="Gnl3_N_dom"/>
</dbReference>
<dbReference type="PANTHER" id="PTHR11089">
    <property type="entry name" value="GTP-BINDING PROTEIN-RELATED"/>
    <property type="match status" value="1"/>
</dbReference>
<dbReference type="InterPro" id="IPR023179">
    <property type="entry name" value="GTP-bd_ortho_bundle_sf"/>
</dbReference>
<feature type="compositionally biased region" description="Basic residues" evidence="5">
    <location>
        <begin position="631"/>
        <end position="642"/>
    </location>
</feature>
<dbReference type="InterPro" id="IPR006073">
    <property type="entry name" value="GTP-bd"/>
</dbReference>
<evidence type="ECO:0000256" key="5">
    <source>
        <dbReference type="SAM" id="MobiDB-lite"/>
    </source>
</evidence>
<feature type="compositionally biased region" description="Low complexity" evidence="5">
    <location>
        <begin position="593"/>
        <end position="609"/>
    </location>
</feature>
<dbReference type="EMBL" id="KV722333">
    <property type="protein sequence ID" value="OCH95890.1"/>
    <property type="molecule type" value="Genomic_DNA"/>
</dbReference>
<dbReference type="Pfam" id="PF08701">
    <property type="entry name" value="GN3L_Grn1"/>
    <property type="match status" value="1"/>
</dbReference>
<keyword evidence="9" id="KW-1185">Reference proteome</keyword>
<evidence type="ECO:0000313" key="9">
    <source>
        <dbReference type="Proteomes" id="UP000250043"/>
    </source>
</evidence>
<dbReference type="PANTHER" id="PTHR11089:SF30">
    <property type="entry name" value="GUANINE NUCLEOTIDE-BINDING PROTEIN-LIKE 3 HOMOLOG"/>
    <property type="match status" value="1"/>
</dbReference>
<evidence type="ECO:0000256" key="1">
    <source>
        <dbReference type="ARBA" id="ARBA00004123"/>
    </source>
</evidence>
<dbReference type="InterPro" id="IPR050755">
    <property type="entry name" value="TRAFAC_YlqF/YawG_RiboMat"/>
</dbReference>
<dbReference type="Gene3D" id="3.40.50.300">
    <property type="entry name" value="P-loop containing nucleotide triphosphate hydrolases"/>
    <property type="match status" value="1"/>
</dbReference>
<feature type="domain" description="G" evidence="6">
    <location>
        <begin position="266"/>
        <end position="345"/>
    </location>
</feature>
<gene>
    <name evidence="8" type="ORF">OBBRIDRAFT_441971</name>
</gene>
<comment type="subcellular location">
    <subcellularLocation>
        <location evidence="1">Nucleus</location>
    </subcellularLocation>
</comment>
<evidence type="ECO:0000259" key="7">
    <source>
        <dbReference type="Pfam" id="PF08701"/>
    </source>
</evidence>
<dbReference type="SUPFAM" id="SSF52540">
    <property type="entry name" value="P-loop containing nucleoside triphosphate hydrolases"/>
    <property type="match status" value="1"/>
</dbReference>
<dbReference type="Gene3D" id="1.10.1580.10">
    <property type="match status" value="1"/>
</dbReference>
<feature type="region of interest" description="Disordered" evidence="5">
    <location>
        <begin position="498"/>
        <end position="643"/>
    </location>
</feature>
<dbReference type="AlphaFoldDB" id="A0A8E2DU45"/>
<dbReference type="Proteomes" id="UP000250043">
    <property type="component" value="Unassembled WGS sequence"/>
</dbReference>
<dbReference type="InterPro" id="IPR027417">
    <property type="entry name" value="P-loop_NTPase"/>
</dbReference>
<evidence type="ECO:0000313" key="8">
    <source>
        <dbReference type="EMBL" id="OCH95890.1"/>
    </source>
</evidence>
<keyword evidence="4" id="KW-0539">Nucleus</keyword>
<feature type="region of interest" description="Disordered" evidence="5">
    <location>
        <begin position="1"/>
        <end position="105"/>
    </location>
</feature>
<feature type="domain" description="Guanine nucleotide-binding protein-like 3 N-terminal" evidence="7">
    <location>
        <begin position="14"/>
        <end position="88"/>
    </location>
</feature>
<keyword evidence="2" id="KW-0547">Nucleotide-binding</keyword>
<organism evidence="8 9">
    <name type="scientific">Obba rivulosa</name>
    <dbReference type="NCBI Taxonomy" id="1052685"/>
    <lineage>
        <taxon>Eukaryota</taxon>
        <taxon>Fungi</taxon>
        <taxon>Dikarya</taxon>
        <taxon>Basidiomycota</taxon>
        <taxon>Agaricomycotina</taxon>
        <taxon>Agaricomycetes</taxon>
        <taxon>Polyporales</taxon>
        <taxon>Gelatoporiaceae</taxon>
        <taxon>Obba</taxon>
    </lineage>
</organism>
<dbReference type="GO" id="GO:0005730">
    <property type="term" value="C:nucleolus"/>
    <property type="evidence" value="ECO:0007669"/>
    <property type="project" value="UniProtKB-ARBA"/>
</dbReference>
<protein>
    <submittedName>
        <fullName evidence="8">Uncharacterized protein</fullName>
    </submittedName>
</protein>
<sequence length="669" mass="73549">MPRIRKKTSKRGSTNQRERIKHKAAETRKKRKRDERKNPQWKSKQAKDPGIPNNFPYKDQILAEVAEQRRQAAEEKQRRKEEKKLAKDQVEHAESSDGEDSDTAFDGVSGLNVRARKATGAKAAATAIEVEQVEDEVPVLMNPDLPNLKAVLDIADIVVEVLDARDPLRCRSAHVEELAESKKVLLVLNKVDTCPREAIASWSESFRAEYPTVFFRSASAFLPPTADPTGKGKAKERADDAWGLNEVTACLQRWAKEKTGGGPLVVAVVGVVNAGKSSFVNSLLRKASLQTYVLSSTVTQEGPTTTTHPQEVSTEIDGRQFRIIDTPGLSWHSPSVEDAQEHERLRASDILLRNKGRIERLKDPAPVVSEIVSRAGREDLMLFYNLPAFAEGDSDAFLSGIARSHGLIKKGGVLDLAGAARIVLRDWSTGKFPRYAVPSSTASSSPKDPSFAHVYAKDEQILSKLPTRKEMRKSKGVVKMKAGAFEVRRVVLDASWFGSDEETGNESDLEGEDEEVDELEDEDLADLDDDGDVHEDGESIEEDEEDELEDTGDEEEEEEEVPPPSGKRKRGTKVAPPSRPAKKVAFAAEPKGTKQARAAAGAKGVLKAASKAKKHDKPVVTATSVPPKKELKGKKPVVKKPTKVANISKKSAVSQAQDGEEAYDFKKFF</sequence>
<dbReference type="Pfam" id="PF01926">
    <property type="entry name" value="MMR_HSR1"/>
    <property type="match status" value="1"/>
</dbReference>
<dbReference type="OrthoDB" id="10266128at2759"/>
<evidence type="ECO:0000259" key="6">
    <source>
        <dbReference type="Pfam" id="PF01926"/>
    </source>
</evidence>
<dbReference type="GO" id="GO:0005525">
    <property type="term" value="F:GTP binding"/>
    <property type="evidence" value="ECO:0007669"/>
    <property type="project" value="UniProtKB-KW"/>
</dbReference>
<feature type="compositionally biased region" description="Basic residues" evidence="5">
    <location>
        <begin position="1"/>
        <end position="10"/>
    </location>
</feature>
<name>A0A8E2DU45_9APHY</name>
<feature type="compositionally biased region" description="Acidic residues" evidence="5">
    <location>
        <begin position="499"/>
        <end position="561"/>
    </location>
</feature>